<organism evidence="2 3">
    <name type="scientific">Trametes pubescens</name>
    <name type="common">White-rot fungus</name>
    <dbReference type="NCBI Taxonomy" id="154538"/>
    <lineage>
        <taxon>Eukaryota</taxon>
        <taxon>Fungi</taxon>
        <taxon>Dikarya</taxon>
        <taxon>Basidiomycota</taxon>
        <taxon>Agaricomycotina</taxon>
        <taxon>Agaricomycetes</taxon>
        <taxon>Polyporales</taxon>
        <taxon>Polyporaceae</taxon>
        <taxon>Trametes</taxon>
    </lineage>
</organism>
<proteinExistence type="predicted"/>
<sequence>MSKCKAWDVAGLVAASSCCRECTRWRRVNRRQQAVDPRPSNHYESTRTLGALFEIKPQHAPETSYPNGPPGTPVREPPLSGSISRVLRPAILRRLGHEENTDADVAALEPQKNYDVRLAEEEIAIGMILAKCTQVCWRRERMHRMRVHAGQLVPSIRRGTLRAPTAKDAGEEGLVGALRRAWLARDYGMRNRRPSSTPLPSNALHGPQPELPPPPCSLRPAALLPYIDCELGNIIRPPCHPGPPIPMFRPGNMPPFARIPPFTDDPRSHSSFAAASACCAITIWNALLHCKHRPLVRDHAFGSIIANLKLPASARGATLLRLMPAPRRHRVE</sequence>
<comment type="caution">
    <text evidence="2">The sequence shown here is derived from an EMBL/GenBank/DDBJ whole genome shotgun (WGS) entry which is preliminary data.</text>
</comment>
<reference evidence="2 3" key="1">
    <citation type="submission" date="2016-10" db="EMBL/GenBank/DDBJ databases">
        <title>Genome sequence of the basidiomycete white-rot fungus Trametes pubescens.</title>
        <authorList>
            <person name="Makela M.R."/>
            <person name="Granchi Z."/>
            <person name="Peng M."/>
            <person name="De Vries R.P."/>
            <person name="Grigoriev I."/>
            <person name="Riley R."/>
            <person name="Hilden K."/>
        </authorList>
    </citation>
    <scope>NUCLEOTIDE SEQUENCE [LARGE SCALE GENOMIC DNA]</scope>
    <source>
        <strain evidence="2 3">FBCC735</strain>
    </source>
</reference>
<feature type="compositionally biased region" description="Pro residues" evidence="1">
    <location>
        <begin position="67"/>
        <end position="76"/>
    </location>
</feature>
<evidence type="ECO:0000313" key="3">
    <source>
        <dbReference type="Proteomes" id="UP000184267"/>
    </source>
</evidence>
<name>A0A1M2W5C7_TRAPU</name>
<evidence type="ECO:0000256" key="1">
    <source>
        <dbReference type="SAM" id="MobiDB-lite"/>
    </source>
</evidence>
<protein>
    <submittedName>
        <fullName evidence="2">Uncharacterized protein</fullName>
    </submittedName>
</protein>
<dbReference type="Proteomes" id="UP000184267">
    <property type="component" value="Unassembled WGS sequence"/>
</dbReference>
<feature type="region of interest" description="Disordered" evidence="1">
    <location>
        <begin position="59"/>
        <end position="80"/>
    </location>
</feature>
<dbReference type="STRING" id="154538.A0A1M2W5C7"/>
<dbReference type="AlphaFoldDB" id="A0A1M2W5C7"/>
<feature type="region of interest" description="Disordered" evidence="1">
    <location>
        <begin position="191"/>
        <end position="212"/>
    </location>
</feature>
<evidence type="ECO:0000313" key="2">
    <source>
        <dbReference type="EMBL" id="OJT15061.1"/>
    </source>
</evidence>
<dbReference type="OrthoDB" id="6513042at2759"/>
<accession>A0A1M2W5C7</accession>
<gene>
    <name evidence="2" type="ORF">TRAPUB_8378</name>
</gene>
<dbReference type="EMBL" id="MNAD01000201">
    <property type="protein sequence ID" value="OJT15061.1"/>
    <property type="molecule type" value="Genomic_DNA"/>
</dbReference>
<keyword evidence="3" id="KW-1185">Reference proteome</keyword>